<name>A0A6J1CPE5_MOMCH</name>
<dbReference type="SMART" id="SM00487">
    <property type="entry name" value="DEXDc"/>
    <property type="match status" value="1"/>
</dbReference>
<evidence type="ECO:0000256" key="4">
    <source>
        <dbReference type="ARBA" id="ARBA00022840"/>
    </source>
</evidence>
<evidence type="ECO:0000259" key="8">
    <source>
        <dbReference type="PROSITE" id="PS51194"/>
    </source>
</evidence>
<dbReference type="OrthoDB" id="10256233at2759"/>
<keyword evidence="2" id="KW-0378">Hydrolase</keyword>
<evidence type="ECO:0000256" key="6">
    <source>
        <dbReference type="SAM" id="MobiDB-lite"/>
    </source>
</evidence>
<sequence length="638" mass="69981">MGGTGRTLLSLSISTNLLLMSRVSPPKCFPLLKIPKPVRIFSGFRPLCSATADTTPTESMETTQVIEPLKHSLLLERLRARHLKESASKTKQARSTLSPSVGGAEDEMNKAEKKKKKNLVESFEELGLNEEVMGAVREMGIEVPTEIQCIGIPAVLEGKSVILGSHTGSGKTLAYLLPLVQLLRRDEELFGKLMKPRRPRAVVLCPTRELSEQVFRVSKSISHHARFRSTMVSGGGRLRPQEDSLSNPIEMVVGTPGRVLQHIEAGNIVYGDIKYLVLDEADTMFDHGFGPDIRKFISPLKHRASSHEDQGFQTILVTATMTKAVQKLIDEEFQGIVHLRTSTLHKKIASARHDFIKLSGSENKLEALLQVLEPSLAKGNRVMVFCNTLNSSRAVDHFLGENQISTVNYHGEVPAQKRVENLKKFKSDDADCPTLVCTDLAARGLDLDVDHVIMFDFPLNSIDYLHRTGRTARMGAKGKVTSLVAKKDAILATRIEEAIRKNESLESLTADNVRRDIARDRITEQKTKTAKLVRVSSEKSKAKSSSAAATTKSSSIRSQGSSGKAPSPAKSQKSAVRVSKSVDSSRNNPRKPSSGSKKPMASSRRRPGIAIKSTGPKLNVVGFRGRSNQSDKRQSVSS</sequence>
<feature type="region of interest" description="Disordered" evidence="6">
    <location>
        <begin position="84"/>
        <end position="116"/>
    </location>
</feature>
<evidence type="ECO:0000256" key="1">
    <source>
        <dbReference type="ARBA" id="ARBA00022741"/>
    </source>
</evidence>
<feature type="compositionally biased region" description="Basic and acidic residues" evidence="6">
    <location>
        <begin position="629"/>
        <end position="638"/>
    </location>
</feature>
<evidence type="ECO:0000313" key="10">
    <source>
        <dbReference type="Proteomes" id="UP000504603"/>
    </source>
</evidence>
<dbReference type="SUPFAM" id="SSF52540">
    <property type="entry name" value="P-loop containing nucleoside triphosphate hydrolases"/>
    <property type="match status" value="2"/>
</dbReference>
<evidence type="ECO:0000313" key="11">
    <source>
        <dbReference type="RefSeq" id="XP_022143665.1"/>
    </source>
</evidence>
<feature type="region of interest" description="Disordered" evidence="6">
    <location>
        <begin position="529"/>
        <end position="638"/>
    </location>
</feature>
<evidence type="ECO:0000256" key="2">
    <source>
        <dbReference type="ARBA" id="ARBA00022801"/>
    </source>
</evidence>
<accession>A0A6J1CPE5</accession>
<dbReference type="InterPro" id="IPR011545">
    <property type="entry name" value="DEAD/DEAH_box_helicase_dom"/>
</dbReference>
<feature type="domain" description="DEAD-box RNA helicase Q" evidence="9">
    <location>
        <begin position="121"/>
        <end position="149"/>
    </location>
</feature>
<evidence type="ECO:0000256" key="5">
    <source>
        <dbReference type="PROSITE-ProRule" id="PRU00552"/>
    </source>
</evidence>
<dbReference type="CDD" id="cd00268">
    <property type="entry name" value="DEADc"/>
    <property type="match status" value="1"/>
</dbReference>
<dbReference type="PROSITE" id="PS51192">
    <property type="entry name" value="HELICASE_ATP_BIND_1"/>
    <property type="match status" value="1"/>
</dbReference>
<evidence type="ECO:0000256" key="3">
    <source>
        <dbReference type="ARBA" id="ARBA00022806"/>
    </source>
</evidence>
<feature type="domain" description="Helicase C-terminal" evidence="8">
    <location>
        <begin position="364"/>
        <end position="514"/>
    </location>
</feature>
<dbReference type="InterPro" id="IPR001650">
    <property type="entry name" value="Helicase_C-like"/>
</dbReference>
<dbReference type="KEGG" id="mcha:111013516"/>
<reference evidence="11" key="1">
    <citation type="submission" date="2025-08" db="UniProtKB">
        <authorList>
            <consortium name="RefSeq"/>
        </authorList>
    </citation>
    <scope>IDENTIFICATION</scope>
</reference>
<dbReference type="GO" id="GO:0005524">
    <property type="term" value="F:ATP binding"/>
    <property type="evidence" value="ECO:0007669"/>
    <property type="project" value="UniProtKB-KW"/>
</dbReference>
<keyword evidence="10" id="KW-1185">Reference proteome</keyword>
<dbReference type="GO" id="GO:0003676">
    <property type="term" value="F:nucleic acid binding"/>
    <property type="evidence" value="ECO:0007669"/>
    <property type="project" value="InterPro"/>
</dbReference>
<gene>
    <name evidence="11" type="primary">LOC111013516</name>
</gene>
<feature type="short sequence motif" description="Q motif" evidence="5">
    <location>
        <begin position="121"/>
        <end position="149"/>
    </location>
</feature>
<dbReference type="CDD" id="cd18787">
    <property type="entry name" value="SF2_C_DEAD"/>
    <property type="match status" value="1"/>
</dbReference>
<dbReference type="GO" id="GO:0003724">
    <property type="term" value="F:RNA helicase activity"/>
    <property type="evidence" value="ECO:0007669"/>
    <property type="project" value="InterPro"/>
</dbReference>
<dbReference type="SMART" id="SM00490">
    <property type="entry name" value="HELICc"/>
    <property type="match status" value="1"/>
</dbReference>
<dbReference type="AlphaFoldDB" id="A0A6J1CPE5"/>
<dbReference type="Pfam" id="PF00270">
    <property type="entry name" value="DEAD"/>
    <property type="match status" value="1"/>
</dbReference>
<keyword evidence="1" id="KW-0547">Nucleotide-binding</keyword>
<dbReference type="RefSeq" id="XP_022143665.1">
    <property type="nucleotide sequence ID" value="XM_022287973.1"/>
</dbReference>
<feature type="compositionally biased region" description="Polar residues" evidence="6">
    <location>
        <begin position="89"/>
        <end position="99"/>
    </location>
</feature>
<dbReference type="PANTHER" id="PTHR47960">
    <property type="entry name" value="DEAD-BOX ATP-DEPENDENT RNA HELICASE 50"/>
    <property type="match status" value="1"/>
</dbReference>
<dbReference type="InterPro" id="IPR027417">
    <property type="entry name" value="P-loop_NTPase"/>
</dbReference>
<organism evidence="10 11">
    <name type="scientific">Momordica charantia</name>
    <name type="common">Bitter gourd</name>
    <name type="synonym">Balsam pear</name>
    <dbReference type="NCBI Taxonomy" id="3673"/>
    <lineage>
        <taxon>Eukaryota</taxon>
        <taxon>Viridiplantae</taxon>
        <taxon>Streptophyta</taxon>
        <taxon>Embryophyta</taxon>
        <taxon>Tracheophyta</taxon>
        <taxon>Spermatophyta</taxon>
        <taxon>Magnoliopsida</taxon>
        <taxon>eudicotyledons</taxon>
        <taxon>Gunneridae</taxon>
        <taxon>Pentapetalae</taxon>
        <taxon>rosids</taxon>
        <taxon>fabids</taxon>
        <taxon>Cucurbitales</taxon>
        <taxon>Cucurbitaceae</taxon>
        <taxon>Momordiceae</taxon>
        <taxon>Momordica</taxon>
    </lineage>
</organism>
<dbReference type="InterPro" id="IPR044742">
    <property type="entry name" value="DEAD/DEAH_RhlB"/>
</dbReference>
<dbReference type="PROSITE" id="PS51194">
    <property type="entry name" value="HELICASE_CTER"/>
    <property type="match status" value="1"/>
</dbReference>
<evidence type="ECO:0000259" key="7">
    <source>
        <dbReference type="PROSITE" id="PS51192"/>
    </source>
</evidence>
<dbReference type="InterPro" id="IPR014014">
    <property type="entry name" value="RNA_helicase_DEAD_Q_motif"/>
</dbReference>
<dbReference type="Pfam" id="PF00271">
    <property type="entry name" value="Helicase_C"/>
    <property type="match status" value="1"/>
</dbReference>
<dbReference type="PROSITE" id="PS51195">
    <property type="entry name" value="Q_MOTIF"/>
    <property type="match status" value="1"/>
</dbReference>
<feature type="domain" description="Helicase ATP-binding" evidence="7">
    <location>
        <begin position="152"/>
        <end position="339"/>
    </location>
</feature>
<dbReference type="InterPro" id="IPR014001">
    <property type="entry name" value="Helicase_ATP-bd"/>
</dbReference>
<dbReference type="Proteomes" id="UP000504603">
    <property type="component" value="Unplaced"/>
</dbReference>
<evidence type="ECO:0000259" key="9">
    <source>
        <dbReference type="PROSITE" id="PS51195"/>
    </source>
</evidence>
<dbReference type="Gene3D" id="3.40.50.300">
    <property type="entry name" value="P-loop containing nucleotide triphosphate hydrolases"/>
    <property type="match status" value="2"/>
</dbReference>
<protein>
    <submittedName>
        <fullName evidence="11">DEAD-box ATP-dependent RNA helicase 39</fullName>
    </submittedName>
</protein>
<keyword evidence="4" id="KW-0067">ATP-binding</keyword>
<dbReference type="GO" id="GO:0016787">
    <property type="term" value="F:hydrolase activity"/>
    <property type="evidence" value="ECO:0007669"/>
    <property type="project" value="UniProtKB-KW"/>
</dbReference>
<feature type="compositionally biased region" description="Low complexity" evidence="6">
    <location>
        <begin position="543"/>
        <end position="562"/>
    </location>
</feature>
<dbReference type="GeneID" id="111013516"/>
<feature type="compositionally biased region" description="Polar residues" evidence="6">
    <location>
        <begin position="581"/>
        <end position="596"/>
    </location>
</feature>
<keyword evidence="3 11" id="KW-0347">Helicase</keyword>
<proteinExistence type="predicted"/>